<dbReference type="EMBL" id="BPVZ01000309">
    <property type="protein sequence ID" value="GKV49638.1"/>
    <property type="molecule type" value="Genomic_DNA"/>
</dbReference>
<gene>
    <name evidence="1" type="ORF">SLEP1_g56380</name>
</gene>
<sequence length="39" mass="4658">MSWEDYGLEVKLQITSIKCQLTPIKVFRMKILFWGKGLR</sequence>
<comment type="caution">
    <text evidence="1">The sequence shown here is derived from an EMBL/GenBank/DDBJ whole genome shotgun (WGS) entry which is preliminary data.</text>
</comment>
<evidence type="ECO:0000313" key="2">
    <source>
        <dbReference type="Proteomes" id="UP001054252"/>
    </source>
</evidence>
<dbReference type="Proteomes" id="UP001054252">
    <property type="component" value="Unassembled WGS sequence"/>
</dbReference>
<evidence type="ECO:0000313" key="1">
    <source>
        <dbReference type="EMBL" id="GKV49638.1"/>
    </source>
</evidence>
<reference evidence="1 2" key="1">
    <citation type="journal article" date="2021" name="Commun. Biol.">
        <title>The genome of Shorea leprosula (Dipterocarpaceae) highlights the ecological relevance of drought in aseasonal tropical rainforests.</title>
        <authorList>
            <person name="Ng K.K.S."/>
            <person name="Kobayashi M.J."/>
            <person name="Fawcett J.A."/>
            <person name="Hatakeyama M."/>
            <person name="Paape T."/>
            <person name="Ng C.H."/>
            <person name="Ang C.C."/>
            <person name="Tnah L.H."/>
            <person name="Lee C.T."/>
            <person name="Nishiyama T."/>
            <person name="Sese J."/>
            <person name="O'Brien M.J."/>
            <person name="Copetti D."/>
            <person name="Mohd Noor M.I."/>
            <person name="Ong R.C."/>
            <person name="Putra M."/>
            <person name="Sireger I.Z."/>
            <person name="Indrioko S."/>
            <person name="Kosugi Y."/>
            <person name="Izuno A."/>
            <person name="Isagi Y."/>
            <person name="Lee S.L."/>
            <person name="Shimizu K.K."/>
        </authorList>
    </citation>
    <scope>NUCLEOTIDE SEQUENCE [LARGE SCALE GENOMIC DNA]</scope>
    <source>
        <strain evidence="1">214</strain>
    </source>
</reference>
<organism evidence="1 2">
    <name type="scientific">Rubroshorea leprosula</name>
    <dbReference type="NCBI Taxonomy" id="152421"/>
    <lineage>
        <taxon>Eukaryota</taxon>
        <taxon>Viridiplantae</taxon>
        <taxon>Streptophyta</taxon>
        <taxon>Embryophyta</taxon>
        <taxon>Tracheophyta</taxon>
        <taxon>Spermatophyta</taxon>
        <taxon>Magnoliopsida</taxon>
        <taxon>eudicotyledons</taxon>
        <taxon>Gunneridae</taxon>
        <taxon>Pentapetalae</taxon>
        <taxon>rosids</taxon>
        <taxon>malvids</taxon>
        <taxon>Malvales</taxon>
        <taxon>Dipterocarpaceae</taxon>
        <taxon>Rubroshorea</taxon>
    </lineage>
</organism>
<protein>
    <submittedName>
        <fullName evidence="1">Uncharacterized protein</fullName>
    </submittedName>
</protein>
<name>A0AAV5MLA2_9ROSI</name>
<dbReference type="AlphaFoldDB" id="A0AAV5MLA2"/>
<proteinExistence type="predicted"/>
<accession>A0AAV5MLA2</accession>
<keyword evidence="2" id="KW-1185">Reference proteome</keyword>